<dbReference type="VEuPathDB" id="TriTrypDB:TcG_05814"/>
<comment type="caution">
    <text evidence="1">The sequence shown here is derived from an EMBL/GenBank/DDBJ whole genome shotgun (WGS) entry which is preliminary data.</text>
</comment>
<gene>
    <name evidence="1" type="ORF">C4B63_8g216</name>
</gene>
<dbReference type="VEuPathDB" id="TriTrypDB:TcBrA4_0105890"/>
<dbReference type="VEuPathDB" id="TriTrypDB:C4B63_8g216"/>
<dbReference type="VEuPathDB" id="TriTrypDB:TcCL_NonESM04894"/>
<dbReference type="VEuPathDB" id="TriTrypDB:TCSYLVIO_002263"/>
<name>A0A2V2VZP5_TRYCR</name>
<accession>A0A2V2VZP5</accession>
<proteinExistence type="predicted"/>
<evidence type="ECO:0000313" key="1">
    <source>
        <dbReference type="EMBL" id="PWU99863.1"/>
    </source>
</evidence>
<dbReference type="EMBL" id="PRFA01000008">
    <property type="protein sequence ID" value="PWU99863.1"/>
    <property type="molecule type" value="Genomic_DNA"/>
</dbReference>
<dbReference type="VEuPathDB" id="TriTrypDB:TcCLB.507747.240"/>
<dbReference type="VEuPathDB" id="TriTrypDB:C3747_4g103"/>
<dbReference type="Proteomes" id="UP000246121">
    <property type="component" value="Unassembled WGS sequence"/>
</dbReference>
<dbReference type="AlphaFoldDB" id="A0A2V2VZP5"/>
<evidence type="ECO:0000313" key="2">
    <source>
        <dbReference type="Proteomes" id="UP000246121"/>
    </source>
</evidence>
<protein>
    <submittedName>
        <fullName evidence="1">Uncharacterized protein</fullName>
    </submittedName>
</protein>
<dbReference type="VEuPathDB" id="TriTrypDB:TCDM_07520"/>
<dbReference type="VEuPathDB" id="TriTrypDB:TcCLB.503723.50"/>
<dbReference type="VEuPathDB" id="TriTrypDB:Tc_MARK_960"/>
<sequence length="255" mass="29113">MQHWSLACRTAVAAQNQNSLSGAHHRGKPYPVHEQDEFHPVLRRLLSSLDIMLLGLTILHRARLGPVADELVEMLTSSKQLLKNINLYSVYAMQDFVDAVQRPKTWSCAKTVDHFSTLLRLNAELKKMFSMAHGKMLSAIRGKANELHLNNLKLSMVIDNNSILSLMPWRRENSSVPHGNASICPYGEEEEGDEREELTAPRNASFMLRPEEFTINHDMNMSIAIFVGIDLFCSELVKAMRTMFYLNQFELSRRN</sequence>
<dbReference type="VEuPathDB" id="TriTrypDB:BCY84_06462"/>
<reference evidence="1 2" key="1">
    <citation type="journal article" date="2018" name="Microb. Genom.">
        <title>Expanding an expanded genome: long-read sequencing of Trypanosoma cruzi.</title>
        <authorList>
            <person name="Berna L."/>
            <person name="Rodriguez M."/>
            <person name="Chiribao M.L."/>
            <person name="Parodi-Talice A."/>
            <person name="Pita S."/>
            <person name="Rijo G."/>
            <person name="Alvarez-Valin F."/>
            <person name="Robello C."/>
        </authorList>
    </citation>
    <scope>NUCLEOTIDE SEQUENCE [LARGE SCALE GENOMIC DNA]</scope>
    <source>
        <strain evidence="1 2">Dm28c</strain>
    </source>
</reference>
<organism evidence="1 2">
    <name type="scientific">Trypanosoma cruzi</name>
    <dbReference type="NCBI Taxonomy" id="5693"/>
    <lineage>
        <taxon>Eukaryota</taxon>
        <taxon>Discoba</taxon>
        <taxon>Euglenozoa</taxon>
        <taxon>Kinetoplastea</taxon>
        <taxon>Metakinetoplastina</taxon>
        <taxon>Trypanosomatida</taxon>
        <taxon>Trypanosomatidae</taxon>
        <taxon>Trypanosoma</taxon>
        <taxon>Schizotrypanum</taxon>
    </lineage>
</organism>
<dbReference type="VEuPathDB" id="TriTrypDB:ECC02_008475"/>